<evidence type="ECO:0000256" key="3">
    <source>
        <dbReference type="ARBA" id="ARBA00022857"/>
    </source>
</evidence>
<dbReference type="Pfam" id="PF04166">
    <property type="entry name" value="PdxA"/>
    <property type="match status" value="1"/>
</dbReference>
<reference evidence="8 9" key="1">
    <citation type="submission" date="2019-12" db="EMBL/GenBank/DDBJ databases">
        <authorList>
            <person name="Li M."/>
        </authorList>
    </citation>
    <scope>NUCLEOTIDE SEQUENCE [LARGE SCALE GENOMIC DNA]</scope>
    <source>
        <strain evidence="8 9">GBMRC 2046</strain>
    </source>
</reference>
<dbReference type="NCBIfam" id="NF003699">
    <property type="entry name" value="PRK05312.1"/>
    <property type="match status" value="1"/>
</dbReference>
<dbReference type="GO" id="GO:0050570">
    <property type="term" value="F:4-hydroxythreonine-4-phosphate dehydrogenase activity"/>
    <property type="evidence" value="ECO:0007669"/>
    <property type="project" value="UniProtKB-UniRule"/>
</dbReference>
<gene>
    <name evidence="7 8" type="primary">pdxA</name>
    <name evidence="8" type="ORF">GR183_06060</name>
</gene>
<accession>A0A7X3LST8</accession>
<keyword evidence="7" id="KW-0170">Cobalt</keyword>
<keyword evidence="1 7" id="KW-0963">Cytoplasm</keyword>
<evidence type="ECO:0000256" key="1">
    <source>
        <dbReference type="ARBA" id="ARBA00022490"/>
    </source>
</evidence>
<feature type="binding site" evidence="7">
    <location>
        <position position="291"/>
    </location>
    <ligand>
        <name>substrate</name>
    </ligand>
</feature>
<evidence type="ECO:0000256" key="5">
    <source>
        <dbReference type="ARBA" id="ARBA00023027"/>
    </source>
</evidence>
<dbReference type="GO" id="GO:0008615">
    <property type="term" value="P:pyridoxine biosynthetic process"/>
    <property type="evidence" value="ECO:0007669"/>
    <property type="project" value="UniProtKB-UniRule"/>
</dbReference>
<comment type="cofactor">
    <cofactor evidence="7">
        <name>Zn(2+)</name>
        <dbReference type="ChEBI" id="CHEBI:29105"/>
    </cofactor>
    <cofactor evidence="7">
        <name>Mg(2+)</name>
        <dbReference type="ChEBI" id="CHEBI:18420"/>
    </cofactor>
    <cofactor evidence="7">
        <name>Co(2+)</name>
        <dbReference type="ChEBI" id="CHEBI:48828"/>
    </cofactor>
    <text evidence="7">Binds 1 divalent metal cation per subunit. Can use ions such as Zn(2+), Mg(2+) or Co(2+).</text>
</comment>
<evidence type="ECO:0000256" key="4">
    <source>
        <dbReference type="ARBA" id="ARBA00023002"/>
    </source>
</evidence>
<comment type="subcellular location">
    <subcellularLocation>
        <location evidence="7">Cytoplasm</location>
    </subcellularLocation>
</comment>
<dbReference type="Gene3D" id="3.40.718.10">
    <property type="entry name" value="Isopropylmalate Dehydrogenase"/>
    <property type="match status" value="1"/>
</dbReference>
<comment type="caution">
    <text evidence="8">The sequence shown here is derived from an EMBL/GenBank/DDBJ whole genome shotgun (WGS) entry which is preliminary data.</text>
</comment>
<comment type="miscellaneous">
    <text evidence="7">The active site is located at the dimer interface.</text>
</comment>
<feature type="binding site" evidence="7">
    <location>
        <position position="274"/>
    </location>
    <ligand>
        <name>a divalent metal cation</name>
        <dbReference type="ChEBI" id="CHEBI:60240"/>
        <note>ligand shared between dimeric partners</note>
    </ligand>
</feature>
<evidence type="ECO:0000256" key="2">
    <source>
        <dbReference type="ARBA" id="ARBA00022723"/>
    </source>
</evidence>
<dbReference type="GO" id="GO:0042823">
    <property type="term" value="P:pyridoxal phosphate biosynthetic process"/>
    <property type="evidence" value="ECO:0007669"/>
    <property type="project" value="UniProtKB-UniRule"/>
</dbReference>
<keyword evidence="3 7" id="KW-0521">NADP</keyword>
<dbReference type="GO" id="GO:0008270">
    <property type="term" value="F:zinc ion binding"/>
    <property type="evidence" value="ECO:0007669"/>
    <property type="project" value="UniProtKB-UniRule"/>
</dbReference>
<dbReference type="PANTHER" id="PTHR30004:SF6">
    <property type="entry name" value="D-THREONATE 4-PHOSPHATE DEHYDROGENASE"/>
    <property type="match status" value="1"/>
</dbReference>
<keyword evidence="7" id="KW-0460">Magnesium</keyword>
<evidence type="ECO:0000313" key="8">
    <source>
        <dbReference type="EMBL" id="MXN64462.1"/>
    </source>
</evidence>
<feature type="binding site" evidence="7">
    <location>
        <position position="282"/>
    </location>
    <ligand>
        <name>substrate</name>
    </ligand>
</feature>
<feature type="binding site" evidence="7">
    <location>
        <position position="139"/>
    </location>
    <ligand>
        <name>substrate</name>
    </ligand>
</feature>
<dbReference type="EC" id="1.1.1.262" evidence="7"/>
<name>A0A7X3LST8_9HYPH</name>
<dbReference type="NCBIfam" id="TIGR00557">
    <property type="entry name" value="pdxA"/>
    <property type="match status" value="1"/>
</dbReference>
<dbReference type="GO" id="GO:0050897">
    <property type="term" value="F:cobalt ion binding"/>
    <property type="evidence" value="ECO:0007669"/>
    <property type="project" value="UniProtKB-UniRule"/>
</dbReference>
<dbReference type="UniPathway" id="UPA00244">
    <property type="reaction ID" value="UER00312"/>
</dbReference>
<feature type="binding site" evidence="7">
    <location>
        <position position="300"/>
    </location>
    <ligand>
        <name>substrate</name>
    </ligand>
</feature>
<evidence type="ECO:0000256" key="6">
    <source>
        <dbReference type="ARBA" id="ARBA00023096"/>
    </source>
</evidence>
<evidence type="ECO:0000256" key="7">
    <source>
        <dbReference type="HAMAP-Rule" id="MF_00536"/>
    </source>
</evidence>
<keyword evidence="9" id="KW-1185">Reference proteome</keyword>
<dbReference type="GO" id="GO:0005737">
    <property type="term" value="C:cytoplasm"/>
    <property type="evidence" value="ECO:0007669"/>
    <property type="project" value="UniProtKB-SubCell"/>
</dbReference>
<keyword evidence="4 7" id="KW-0560">Oxidoreductase</keyword>
<comment type="subunit">
    <text evidence="7">Homodimer.</text>
</comment>
<keyword evidence="5 7" id="KW-0520">NAD</keyword>
<feature type="binding site" evidence="7">
    <location>
        <position position="140"/>
    </location>
    <ligand>
        <name>substrate</name>
    </ligand>
</feature>
<dbReference type="GO" id="GO:0051287">
    <property type="term" value="F:NAD binding"/>
    <property type="evidence" value="ECO:0007669"/>
    <property type="project" value="InterPro"/>
</dbReference>
<sequence>MRNPSLPLAVTLGEPAGIGPDITLMAWSRRIREGLPAFYVLGDADFLQKRARRLNLNVPIRQVEPGDTVDVFTDALPVVPVSIGLDDLPGEPSPAAGKAVVKSIEQAVEDVRSGVASAIVTNPISKKALYDVGFTYPGHTEFLGALAARFGGDRRQPVMLLAGPDMLVVPVTVHIPLKDVPSALSRELIVSTAKIVARDLRERFGIANPRLALCGLNPHAGEGGTMGREEIETIAPAIEELNAAGIIATGPHPADTLFHERARENYDCALAMYHDQALVPIKTIEFDEAVNVTLGLPFVRTSPDHGTAFRLAGTGDARPTSFEASVRLAAALADPRTID</sequence>
<keyword evidence="7" id="KW-0862">Zinc</keyword>
<dbReference type="InterPro" id="IPR005255">
    <property type="entry name" value="PdxA_fam"/>
</dbReference>
<dbReference type="Proteomes" id="UP000433101">
    <property type="component" value="Unassembled WGS sequence"/>
</dbReference>
<keyword evidence="6 7" id="KW-0664">Pyridoxine biosynthesis</keyword>
<proteinExistence type="inferred from homology"/>
<protein>
    <recommendedName>
        <fullName evidence="7">4-hydroxythreonine-4-phosphate dehydrogenase</fullName>
        <ecNumber evidence="7">1.1.1.262</ecNumber>
    </recommendedName>
    <alternativeName>
        <fullName evidence="7">4-(phosphohydroxy)-L-threonine dehydrogenase</fullName>
    </alternativeName>
</protein>
<comment type="pathway">
    <text evidence="7">Cofactor biosynthesis; pyridoxine 5'-phosphate biosynthesis; pyridoxine 5'-phosphate from D-erythrose 4-phosphate: step 4/5.</text>
</comment>
<organism evidence="8 9">
    <name type="scientific">Stappia sediminis</name>
    <dbReference type="NCBI Taxonomy" id="2692190"/>
    <lineage>
        <taxon>Bacteria</taxon>
        <taxon>Pseudomonadati</taxon>
        <taxon>Pseudomonadota</taxon>
        <taxon>Alphaproteobacteria</taxon>
        <taxon>Hyphomicrobiales</taxon>
        <taxon>Stappiaceae</taxon>
        <taxon>Stappia</taxon>
    </lineage>
</organism>
<evidence type="ECO:0000313" key="9">
    <source>
        <dbReference type="Proteomes" id="UP000433101"/>
    </source>
</evidence>
<feature type="binding site" evidence="7">
    <location>
        <position position="174"/>
    </location>
    <ligand>
        <name>a divalent metal cation</name>
        <dbReference type="ChEBI" id="CHEBI:60240"/>
        <note>ligand shared between dimeric partners</note>
    </ligand>
</feature>
<dbReference type="SUPFAM" id="SSF53659">
    <property type="entry name" value="Isocitrate/Isopropylmalate dehydrogenase-like"/>
    <property type="match status" value="1"/>
</dbReference>
<dbReference type="PANTHER" id="PTHR30004">
    <property type="entry name" value="4-HYDROXYTHREONINE-4-PHOSPHATE DEHYDROGENASE"/>
    <property type="match status" value="1"/>
</dbReference>
<dbReference type="InterPro" id="IPR037510">
    <property type="entry name" value="PdxA"/>
</dbReference>
<dbReference type="EMBL" id="WUMV01000002">
    <property type="protein sequence ID" value="MXN64462.1"/>
    <property type="molecule type" value="Genomic_DNA"/>
</dbReference>
<dbReference type="AlphaFoldDB" id="A0A7X3LST8"/>
<comment type="similarity">
    <text evidence="7">Belongs to the PdxA family.</text>
</comment>
<dbReference type="HAMAP" id="MF_00536">
    <property type="entry name" value="PdxA"/>
    <property type="match status" value="1"/>
</dbReference>
<feature type="binding site" evidence="7">
    <location>
        <position position="219"/>
    </location>
    <ligand>
        <name>a divalent metal cation</name>
        <dbReference type="ChEBI" id="CHEBI:60240"/>
        <note>ligand shared between dimeric partners</note>
    </ligand>
</feature>
<comment type="catalytic activity">
    <reaction evidence="7">
        <text>4-(phosphooxy)-L-threonine + NAD(+) = 3-amino-2-oxopropyl phosphate + CO2 + NADH</text>
        <dbReference type="Rhea" id="RHEA:32275"/>
        <dbReference type="ChEBI" id="CHEBI:16526"/>
        <dbReference type="ChEBI" id="CHEBI:57279"/>
        <dbReference type="ChEBI" id="CHEBI:57540"/>
        <dbReference type="ChEBI" id="CHEBI:57945"/>
        <dbReference type="ChEBI" id="CHEBI:58452"/>
        <dbReference type="EC" id="1.1.1.262"/>
    </reaction>
</comment>
<dbReference type="GO" id="GO:0000287">
    <property type="term" value="F:magnesium ion binding"/>
    <property type="evidence" value="ECO:0007669"/>
    <property type="project" value="UniProtKB-UniRule"/>
</dbReference>
<keyword evidence="2 7" id="KW-0479">Metal-binding</keyword>
<dbReference type="RefSeq" id="WP_160774679.1">
    <property type="nucleotide sequence ID" value="NZ_WUMV01000002.1"/>
</dbReference>
<comment type="function">
    <text evidence="7">Catalyzes the NAD(P)-dependent oxidation of 4-(phosphooxy)-L-threonine (HTP) into 2-amino-3-oxo-4-(phosphooxy)butyric acid which spontaneously decarboxylates to form 3-amino-2-oxopropyl phosphate (AHAP).</text>
</comment>